<evidence type="ECO:0000256" key="1">
    <source>
        <dbReference type="ARBA" id="ARBA00022679"/>
    </source>
</evidence>
<dbReference type="InterPro" id="IPR016039">
    <property type="entry name" value="Thiolase-like"/>
</dbReference>
<feature type="domain" description="Beta-ketoacyl-[acyl-carrier-protein] synthase III C-terminal" evidence="3">
    <location>
        <begin position="220"/>
        <end position="306"/>
    </location>
</feature>
<keyword evidence="2" id="KW-0012">Acyltransferase</keyword>
<organism evidence="4">
    <name type="scientific">Kitasatospora sp. 152608</name>
    <dbReference type="NCBI Taxonomy" id="1769566"/>
    <lineage>
        <taxon>Bacteria</taxon>
        <taxon>Bacillati</taxon>
        <taxon>Actinomycetota</taxon>
        <taxon>Actinomycetes</taxon>
        <taxon>Kitasatosporales</taxon>
        <taxon>Streptomycetaceae</taxon>
        <taxon>Kitasatospora</taxon>
    </lineage>
</organism>
<proteinExistence type="predicted"/>
<name>A0A0U3B2B9_9ACTN</name>
<dbReference type="SUPFAM" id="SSF53901">
    <property type="entry name" value="Thiolase-like"/>
    <property type="match status" value="1"/>
</dbReference>
<evidence type="ECO:0000256" key="2">
    <source>
        <dbReference type="ARBA" id="ARBA00023315"/>
    </source>
</evidence>
<dbReference type="PANTHER" id="PTHR34069">
    <property type="entry name" value="3-OXOACYL-[ACYL-CARRIER-PROTEIN] SYNTHASE 3"/>
    <property type="match status" value="1"/>
</dbReference>
<dbReference type="AlphaFoldDB" id="A0A0U3B2B9"/>
<dbReference type="PANTHER" id="PTHR34069:SF2">
    <property type="entry name" value="BETA-KETOACYL-[ACYL-CARRIER-PROTEIN] SYNTHASE III"/>
    <property type="match status" value="1"/>
</dbReference>
<reference evidence="4" key="1">
    <citation type="submission" date="2015-10" db="EMBL/GenBank/DDBJ databases">
        <title>New simocyclinones: surprising evolutionary and biosynthetic insights.</title>
        <authorList>
            <person name="Bilyk O."/>
            <person name="Brotz E."/>
            <person name="Tokovenko B."/>
            <person name="Bechtold A."/>
            <person name="Paululat T."/>
            <person name="Luzhetskyy A."/>
        </authorList>
    </citation>
    <scope>NUCLEOTIDE SEQUENCE</scope>
    <source>
        <strain evidence="4">152608</strain>
    </source>
</reference>
<dbReference type="GO" id="GO:0016747">
    <property type="term" value="F:acyltransferase activity, transferring groups other than amino-acyl groups"/>
    <property type="evidence" value="ECO:0007669"/>
    <property type="project" value="UniProtKB-ARBA"/>
</dbReference>
<gene>
    <name evidence="4" type="primary">smcX5</name>
    <name evidence="4" type="ORF">KSSN_24460</name>
</gene>
<protein>
    <submittedName>
        <fullName evidence="4">3-Oxoacyl-(Acyl-carrier-protein (ACP)) synthase</fullName>
    </submittedName>
</protein>
<dbReference type="EMBL" id="KU127235">
    <property type="protein sequence ID" value="ALT05939.1"/>
    <property type="molecule type" value="Genomic_DNA"/>
</dbReference>
<sequence length="317" mass="34748">MITLEAVESFFPDRTVTVEERAAELGLNPAQTHMFRRIHGLDRMHYDPDLSLYDLVLPAARKALSQVDPRSVRYLIYCHALHGGRSVGPETAQDIKRLLGLENATTFALTQQNCAITLSAIDVAGTLLRADGDPEARALVVTGDKPRHRAAQLVMNTCVVGDGSASALVAWNGSGTAVRSFVTRTRGEFSDGMMSSPALIRAESEMRPRLMVEVMREAADRAGCTLDDIQVVIAPNPNTTLWQDTIKDEALRSKFFFDNIPRYSHCLASDVLINYVTLGEEKRFEPDRPAMFVAIGVGMTFSAMVFTPSSNTGGPRS</sequence>
<dbReference type="InterPro" id="IPR013747">
    <property type="entry name" value="ACP_syn_III_C"/>
</dbReference>
<dbReference type="Pfam" id="PF08541">
    <property type="entry name" value="ACP_syn_III_C"/>
    <property type="match status" value="1"/>
</dbReference>
<evidence type="ECO:0000259" key="3">
    <source>
        <dbReference type="Pfam" id="PF08541"/>
    </source>
</evidence>
<accession>A0A0U3B2B9</accession>
<keyword evidence="1" id="KW-0808">Transferase</keyword>
<dbReference type="GO" id="GO:0044550">
    <property type="term" value="P:secondary metabolite biosynthetic process"/>
    <property type="evidence" value="ECO:0007669"/>
    <property type="project" value="TreeGrafter"/>
</dbReference>
<evidence type="ECO:0000313" key="4">
    <source>
        <dbReference type="EMBL" id="ALT05939.1"/>
    </source>
</evidence>
<dbReference type="Gene3D" id="3.40.47.10">
    <property type="match status" value="2"/>
</dbReference>